<evidence type="ECO:0000313" key="1">
    <source>
        <dbReference type="EMBL" id="MPN61137.1"/>
    </source>
</evidence>
<comment type="caution">
    <text evidence="1">The sequence shown here is derived from an EMBL/GenBank/DDBJ whole genome shotgun (WGS) entry which is preliminary data.</text>
</comment>
<dbReference type="EMBL" id="VSSQ01137328">
    <property type="protein sequence ID" value="MPN61137.1"/>
    <property type="molecule type" value="Genomic_DNA"/>
</dbReference>
<dbReference type="AlphaFoldDB" id="A0A645JCT1"/>
<gene>
    <name evidence="1" type="ORF">SDC9_208871</name>
</gene>
<protein>
    <submittedName>
        <fullName evidence="1">Uncharacterized protein</fullName>
    </submittedName>
</protein>
<reference evidence="1" key="1">
    <citation type="submission" date="2019-08" db="EMBL/GenBank/DDBJ databases">
        <authorList>
            <person name="Kucharzyk K."/>
            <person name="Murdoch R.W."/>
            <person name="Higgins S."/>
            <person name="Loffler F."/>
        </authorList>
    </citation>
    <scope>NUCLEOTIDE SEQUENCE</scope>
</reference>
<name>A0A645JCT1_9ZZZZ</name>
<organism evidence="1">
    <name type="scientific">bioreactor metagenome</name>
    <dbReference type="NCBI Taxonomy" id="1076179"/>
    <lineage>
        <taxon>unclassified sequences</taxon>
        <taxon>metagenomes</taxon>
        <taxon>ecological metagenomes</taxon>
    </lineage>
</organism>
<accession>A0A645JCT1</accession>
<sequence>MCKAFNAYTTLKSPYRADAETIIVYIYRKMKEQNKLDKFNEILIENKIEPIKP</sequence>
<proteinExistence type="predicted"/>